<dbReference type="PANTHER" id="PTHR43689">
    <property type="entry name" value="HYDROLASE"/>
    <property type="match status" value="1"/>
</dbReference>
<dbReference type="GO" id="GO:0016787">
    <property type="term" value="F:hydrolase activity"/>
    <property type="evidence" value="ECO:0007669"/>
    <property type="project" value="UniProtKB-KW"/>
</dbReference>
<dbReference type="PRINTS" id="PR00111">
    <property type="entry name" value="ABHYDROLASE"/>
</dbReference>
<organism evidence="2 3">
    <name type="scientific">Micromonospora profundi</name>
    <dbReference type="NCBI Taxonomy" id="1420889"/>
    <lineage>
        <taxon>Bacteria</taxon>
        <taxon>Bacillati</taxon>
        <taxon>Actinomycetota</taxon>
        <taxon>Actinomycetes</taxon>
        <taxon>Micromonosporales</taxon>
        <taxon>Micromonosporaceae</taxon>
        <taxon>Micromonospora</taxon>
    </lineage>
</organism>
<evidence type="ECO:0000313" key="2">
    <source>
        <dbReference type="EMBL" id="WLS44074.1"/>
    </source>
</evidence>
<reference evidence="2 3" key="1">
    <citation type="submission" date="2023-07" db="EMBL/GenBank/DDBJ databases">
        <title>Micromonospora profundi TRM 95458 converts glycerol to a new osmotic compound.</title>
        <authorList>
            <person name="Lu D."/>
        </authorList>
    </citation>
    <scope>NUCLEOTIDE SEQUENCE [LARGE SCALE GENOMIC DNA]</scope>
    <source>
        <strain evidence="2 3">TRM95458</strain>
    </source>
</reference>
<dbReference type="RefSeq" id="WP_306271499.1">
    <property type="nucleotide sequence ID" value="NZ_CP130472.1"/>
</dbReference>
<dbReference type="Proteomes" id="UP001235874">
    <property type="component" value="Chromosome"/>
</dbReference>
<dbReference type="EMBL" id="CP130472">
    <property type="protein sequence ID" value="WLS44074.1"/>
    <property type="molecule type" value="Genomic_DNA"/>
</dbReference>
<evidence type="ECO:0000259" key="1">
    <source>
        <dbReference type="Pfam" id="PF12697"/>
    </source>
</evidence>
<gene>
    <name evidence="2" type="ORF">Q3V37_22070</name>
</gene>
<sequence length="248" mass="27217">MSTLLFLHDADVLPGTIGALGLLADDLHVAVPRHPGFGTPLDDTAQDWDSVADLAQHYLSDPVTDPPHGPLHLAGAGFGGWIALEMAVRAPHLFTTLTLVSPYGVKLSGPTEPDFADILLLDPTEIVELGWAEPTACHDLRMPGYPPGLTDDDYERAFADRAALSRYAWKPFLHDPRLLRWLHLATMPTLVIAGTHDRLVPPRHSAALADLLPSARFVELPHAGHYPYLERPHAFHREVRSFLIGEAQ</sequence>
<feature type="domain" description="AB hydrolase-1" evidence="1">
    <location>
        <begin position="20"/>
        <end position="236"/>
    </location>
</feature>
<dbReference type="SUPFAM" id="SSF53474">
    <property type="entry name" value="alpha/beta-Hydrolases"/>
    <property type="match status" value="1"/>
</dbReference>
<dbReference type="PANTHER" id="PTHR43689:SF8">
    <property type="entry name" value="ALPHA_BETA-HYDROLASES SUPERFAMILY PROTEIN"/>
    <property type="match status" value="1"/>
</dbReference>
<dbReference type="KEGG" id="mprn:Q3V37_22070"/>
<dbReference type="Gene3D" id="3.40.50.1820">
    <property type="entry name" value="alpha/beta hydrolase"/>
    <property type="match status" value="1"/>
</dbReference>
<name>A0AAJ6HTP0_9ACTN</name>
<keyword evidence="3" id="KW-1185">Reference proteome</keyword>
<accession>A0AAJ6HTP0</accession>
<proteinExistence type="predicted"/>
<dbReference type="InterPro" id="IPR000073">
    <property type="entry name" value="AB_hydrolase_1"/>
</dbReference>
<evidence type="ECO:0000313" key="3">
    <source>
        <dbReference type="Proteomes" id="UP001235874"/>
    </source>
</evidence>
<dbReference type="Pfam" id="PF12697">
    <property type="entry name" value="Abhydrolase_6"/>
    <property type="match status" value="1"/>
</dbReference>
<dbReference type="InterPro" id="IPR029058">
    <property type="entry name" value="AB_hydrolase_fold"/>
</dbReference>
<dbReference type="AlphaFoldDB" id="A0AAJ6HTP0"/>
<keyword evidence="2" id="KW-0378">Hydrolase</keyword>
<protein>
    <submittedName>
        <fullName evidence="2">Alpha/beta hydrolase</fullName>
    </submittedName>
</protein>